<reference evidence="2" key="1">
    <citation type="submission" date="2021-10" db="EMBL/GenBank/DDBJ databases">
        <title>Tropical sea cucumber genome reveals ecological adaptation and Cuvierian tubules defense mechanism.</title>
        <authorList>
            <person name="Chen T."/>
        </authorList>
    </citation>
    <scope>NUCLEOTIDE SEQUENCE</scope>
    <source>
        <strain evidence="2">Nanhai2018</strain>
        <tissue evidence="2">Muscle</tissue>
    </source>
</reference>
<keyword evidence="2" id="KW-0808">Transferase</keyword>
<dbReference type="GO" id="GO:0004674">
    <property type="term" value="F:protein serine/threonine kinase activity"/>
    <property type="evidence" value="ECO:0007669"/>
    <property type="project" value="InterPro"/>
</dbReference>
<dbReference type="AlphaFoldDB" id="A0A9Q0YAF4"/>
<dbReference type="InterPro" id="IPR000719">
    <property type="entry name" value="Prot_kinase_dom"/>
</dbReference>
<protein>
    <submittedName>
        <fullName evidence="2">Serine/threonine-protein kinase BCK1/SLK1/SSP31</fullName>
    </submittedName>
</protein>
<accession>A0A9Q0YAF4</accession>
<evidence type="ECO:0000313" key="2">
    <source>
        <dbReference type="EMBL" id="KAJ8019088.1"/>
    </source>
</evidence>
<dbReference type="Proteomes" id="UP001152320">
    <property type="component" value="Unassembled WGS sequence"/>
</dbReference>
<dbReference type="SUPFAM" id="SSF56112">
    <property type="entry name" value="Protein kinase-like (PK-like)"/>
    <property type="match status" value="1"/>
</dbReference>
<dbReference type="InterPro" id="IPR008271">
    <property type="entry name" value="Ser/Thr_kinase_AS"/>
</dbReference>
<feature type="domain" description="Protein kinase" evidence="1">
    <location>
        <begin position="1"/>
        <end position="254"/>
    </location>
</feature>
<dbReference type="SMART" id="SM00220">
    <property type="entry name" value="S_TKc"/>
    <property type="match status" value="1"/>
</dbReference>
<name>A0A9Q0YAF4_HOLLE</name>
<dbReference type="PROSITE" id="PS50011">
    <property type="entry name" value="PROTEIN_KINASE_DOM"/>
    <property type="match status" value="1"/>
</dbReference>
<dbReference type="Gene3D" id="1.10.510.10">
    <property type="entry name" value="Transferase(Phosphotransferase) domain 1"/>
    <property type="match status" value="1"/>
</dbReference>
<dbReference type="InterPro" id="IPR045269">
    <property type="entry name" value="Atg1-like"/>
</dbReference>
<dbReference type="PROSITE" id="PS00108">
    <property type="entry name" value="PROTEIN_KINASE_ST"/>
    <property type="match status" value="1"/>
</dbReference>
<proteinExistence type="predicted"/>
<dbReference type="GO" id="GO:0006914">
    <property type="term" value="P:autophagy"/>
    <property type="evidence" value="ECO:0007669"/>
    <property type="project" value="UniProtKB-ARBA"/>
</dbReference>
<keyword evidence="3" id="KW-1185">Reference proteome</keyword>
<evidence type="ECO:0000313" key="3">
    <source>
        <dbReference type="Proteomes" id="UP001152320"/>
    </source>
</evidence>
<dbReference type="InterPro" id="IPR011009">
    <property type="entry name" value="Kinase-like_dom_sf"/>
</dbReference>
<dbReference type="GO" id="GO:0005737">
    <property type="term" value="C:cytoplasm"/>
    <property type="evidence" value="ECO:0007669"/>
    <property type="project" value="TreeGrafter"/>
</dbReference>
<dbReference type="GO" id="GO:0005524">
    <property type="term" value="F:ATP binding"/>
    <property type="evidence" value="ECO:0007669"/>
    <property type="project" value="InterPro"/>
</dbReference>
<dbReference type="EMBL" id="JAIZAY010000088">
    <property type="protein sequence ID" value="KAJ8019088.1"/>
    <property type="molecule type" value="Genomic_DNA"/>
</dbReference>
<organism evidence="2 3">
    <name type="scientific">Holothuria leucospilota</name>
    <name type="common">Black long sea cucumber</name>
    <name type="synonym">Mertensiothuria leucospilota</name>
    <dbReference type="NCBI Taxonomy" id="206669"/>
    <lineage>
        <taxon>Eukaryota</taxon>
        <taxon>Metazoa</taxon>
        <taxon>Echinodermata</taxon>
        <taxon>Eleutherozoa</taxon>
        <taxon>Echinozoa</taxon>
        <taxon>Holothuroidea</taxon>
        <taxon>Aspidochirotacea</taxon>
        <taxon>Aspidochirotida</taxon>
        <taxon>Holothuriidae</taxon>
        <taxon>Holothuria</taxon>
    </lineage>
</organism>
<dbReference type="Pfam" id="PF00069">
    <property type="entry name" value="Pkinase"/>
    <property type="match status" value="1"/>
</dbReference>
<dbReference type="GO" id="GO:0010506">
    <property type="term" value="P:regulation of autophagy"/>
    <property type="evidence" value="ECO:0007669"/>
    <property type="project" value="InterPro"/>
</dbReference>
<sequence length="481" mass="53888">MYFDFTPFGNNMHVSCLSDLLLQLDQQKCNGFAHLIAHAGRETIQGLVYLHSKGIAHRDLKPGNVLVSNQHYINLTETELSQQFMLKPIVCKLADFGESRSRFIQTQSLLASKTFTVDRGTVPYMAPETLVDDQLLDSASVHDLFLVDIWALGMIFFTLINPNLKYPWIKECRSAGCKSQEDFKKLLKSLLGKKELPSMDDKYEVERATEWYALEDIYLRCVTSEPASRLKLEEALEVVSSNILSSFEVTHLNFSQGTALQQIDQQIAVGISNNALSSEDQGHVESYLRKHDGTNACAFLTVQIADNIIAKGIQADNVSAHLGAFAEDIILNLPVKINKFRDRSRMYDPMEAYKLLAEHGLLSSAYDFSEELPYANTVFSLQGRQNLHKKLSKLSEKDFVAIYVSSPIVLTIGCHDHLPYIIDTHPVTLAPGNGGGLILIGKDNSPEVWMHLCVWLNQRLNHGGVKADRLQSLAIMTPQMT</sequence>
<dbReference type="OrthoDB" id="5989799at2759"/>
<gene>
    <name evidence="2" type="ORF">HOLleu_42547</name>
</gene>
<dbReference type="PANTHER" id="PTHR24348">
    <property type="entry name" value="SERINE/THREONINE-PROTEIN KINASE UNC-51-RELATED"/>
    <property type="match status" value="1"/>
</dbReference>
<keyword evidence="2" id="KW-0418">Kinase</keyword>
<evidence type="ECO:0000259" key="1">
    <source>
        <dbReference type="PROSITE" id="PS50011"/>
    </source>
</evidence>
<comment type="caution">
    <text evidence="2">The sequence shown here is derived from an EMBL/GenBank/DDBJ whole genome shotgun (WGS) entry which is preliminary data.</text>
</comment>